<sequence length="619" mass="73580">MSEEIQQSNSGQKLITNYFNQNPENSMDRQKQMKKRKIENEISKKKLNTKSKSDEESSNDNFPQVPANLPNCQKIYKYLKNTKEICNEAGNGGKTQIQKNLEESKQKMNTNDITNYMKSKEVKIVQQPIQKPQDEESSKLQQKLLEKEQIEKQLRQEKQQLESERQELILQHNAFKKRTQDVFAEALKQVEELKREKMREYLERERYRLGEFVSSRNNVRFVEEWQDGYEIKQVKETLQKLENERSSLEKQKNEIKDKFQTKNQKDKQNKLFELDFINGDLDANQKKLRIQFQLSILKKEEEELKLKLTKLEEEKQQLAYKTRRFMEEQNCRYYRADPRWPLIAQRYQTLGLLGKGGFSEVYKAFDLQEYRLCACKIHYLNPQWNENAKNNYIKHALRENDIHKRLKHVNIVSLYDTQEIDQDSFCTVLEYCDGTDLNQHLKKYKMIAEKEAKLILRQVLAALHHMSCSPTKIIHYDLKPQNILFHKGEVKLTDFGLCKVLDQDTTRQELTSQGLGTYWYLPPECFMEQPNIQISTKVDVWSIGVILFEMVFGRKPFGEGMSQERIAQERVILNSFQVKFPQKPTVSQDCKDFILKCLTYNMEARWNITEAFYCNYIQS</sequence>
<dbReference type="PROSITE" id="PS50011">
    <property type="entry name" value="PROTEIN_KINASE_DOM"/>
    <property type="match status" value="1"/>
</dbReference>
<evidence type="ECO:0000313" key="11">
    <source>
        <dbReference type="Proteomes" id="UP000688137"/>
    </source>
</evidence>
<dbReference type="GO" id="GO:0004674">
    <property type="term" value="F:protein serine/threonine kinase activity"/>
    <property type="evidence" value="ECO:0007669"/>
    <property type="project" value="UniProtKB-KW"/>
</dbReference>
<keyword evidence="5 6" id="KW-0067">ATP-binding</keyword>
<feature type="coiled-coil region" evidence="7">
    <location>
        <begin position="133"/>
        <end position="203"/>
    </location>
</feature>
<dbReference type="InterPro" id="IPR000719">
    <property type="entry name" value="Prot_kinase_dom"/>
</dbReference>
<dbReference type="Proteomes" id="UP000688137">
    <property type="component" value="Unassembled WGS sequence"/>
</dbReference>
<evidence type="ECO:0000256" key="5">
    <source>
        <dbReference type="ARBA" id="ARBA00022840"/>
    </source>
</evidence>
<dbReference type="PANTHER" id="PTHR22974">
    <property type="entry name" value="MIXED LINEAGE PROTEIN KINASE"/>
    <property type="match status" value="1"/>
</dbReference>
<keyword evidence="4" id="KW-0418">Kinase</keyword>
<evidence type="ECO:0000259" key="9">
    <source>
        <dbReference type="PROSITE" id="PS50011"/>
    </source>
</evidence>
<dbReference type="AlphaFoldDB" id="A0A8S1NZS6"/>
<evidence type="ECO:0000256" key="8">
    <source>
        <dbReference type="SAM" id="MobiDB-lite"/>
    </source>
</evidence>
<dbReference type="InterPro" id="IPR008271">
    <property type="entry name" value="Ser/Thr_kinase_AS"/>
</dbReference>
<comment type="caution">
    <text evidence="10">The sequence shown here is derived from an EMBL/GenBank/DDBJ whole genome shotgun (WGS) entry which is preliminary data.</text>
</comment>
<feature type="coiled-coil region" evidence="7">
    <location>
        <begin position="294"/>
        <end position="328"/>
    </location>
</feature>
<feature type="region of interest" description="Disordered" evidence="8">
    <location>
        <begin position="1"/>
        <end position="66"/>
    </location>
</feature>
<dbReference type="SMART" id="SM00220">
    <property type="entry name" value="S_TKc"/>
    <property type="match status" value="1"/>
</dbReference>
<dbReference type="GO" id="GO:0005634">
    <property type="term" value="C:nucleus"/>
    <property type="evidence" value="ECO:0007669"/>
    <property type="project" value="TreeGrafter"/>
</dbReference>
<evidence type="ECO:0000256" key="6">
    <source>
        <dbReference type="PROSITE-ProRule" id="PRU10141"/>
    </source>
</evidence>
<keyword evidence="1" id="KW-0723">Serine/threonine-protein kinase</keyword>
<evidence type="ECO:0000256" key="2">
    <source>
        <dbReference type="ARBA" id="ARBA00022679"/>
    </source>
</evidence>
<feature type="compositionally biased region" description="Polar residues" evidence="8">
    <location>
        <begin position="1"/>
        <end position="25"/>
    </location>
</feature>
<evidence type="ECO:0000256" key="1">
    <source>
        <dbReference type="ARBA" id="ARBA00022527"/>
    </source>
</evidence>
<evidence type="ECO:0000313" key="10">
    <source>
        <dbReference type="EMBL" id="CAD8096361.1"/>
    </source>
</evidence>
<feature type="coiled-coil region" evidence="7">
    <location>
        <begin position="231"/>
        <end position="268"/>
    </location>
</feature>
<feature type="domain" description="Protein kinase" evidence="9">
    <location>
        <begin position="347"/>
        <end position="617"/>
    </location>
</feature>
<dbReference type="GO" id="GO:0035556">
    <property type="term" value="P:intracellular signal transduction"/>
    <property type="evidence" value="ECO:0007669"/>
    <property type="project" value="TreeGrafter"/>
</dbReference>
<reference evidence="10" key="1">
    <citation type="submission" date="2021-01" db="EMBL/GenBank/DDBJ databases">
        <authorList>
            <consortium name="Genoscope - CEA"/>
            <person name="William W."/>
        </authorList>
    </citation>
    <scope>NUCLEOTIDE SEQUENCE</scope>
</reference>
<dbReference type="PANTHER" id="PTHR22974:SF23">
    <property type="entry name" value="TOUSLED-LIKE KINASE, ISOFORM G"/>
    <property type="match status" value="1"/>
</dbReference>
<keyword evidence="11" id="KW-1185">Reference proteome</keyword>
<proteinExistence type="predicted"/>
<dbReference type="OMA" id="MRRVNDE"/>
<evidence type="ECO:0000256" key="4">
    <source>
        <dbReference type="ARBA" id="ARBA00022777"/>
    </source>
</evidence>
<dbReference type="PROSITE" id="PS00108">
    <property type="entry name" value="PROTEIN_KINASE_ST"/>
    <property type="match status" value="1"/>
</dbReference>
<dbReference type="EMBL" id="CAJJDM010000104">
    <property type="protein sequence ID" value="CAD8096361.1"/>
    <property type="molecule type" value="Genomic_DNA"/>
</dbReference>
<keyword evidence="2" id="KW-0808">Transferase</keyword>
<dbReference type="GO" id="GO:0007059">
    <property type="term" value="P:chromosome segregation"/>
    <property type="evidence" value="ECO:0007669"/>
    <property type="project" value="TreeGrafter"/>
</dbReference>
<dbReference type="Pfam" id="PF00069">
    <property type="entry name" value="Pkinase"/>
    <property type="match status" value="1"/>
</dbReference>
<dbReference type="FunFam" id="1.10.510.10:FF:000698">
    <property type="entry name" value="Serine/threonine-protein kinase tousled-like 1"/>
    <property type="match status" value="1"/>
</dbReference>
<keyword evidence="7" id="KW-0175">Coiled coil</keyword>
<dbReference type="PROSITE" id="PS00107">
    <property type="entry name" value="PROTEIN_KINASE_ATP"/>
    <property type="match status" value="1"/>
</dbReference>
<protein>
    <recommendedName>
        <fullName evidence="9">Protein kinase domain-containing protein</fullName>
    </recommendedName>
</protein>
<gene>
    <name evidence="10" type="ORF">PPRIM_AZ9-3.1.T1010053</name>
</gene>
<organism evidence="10 11">
    <name type="scientific">Paramecium primaurelia</name>
    <dbReference type="NCBI Taxonomy" id="5886"/>
    <lineage>
        <taxon>Eukaryota</taxon>
        <taxon>Sar</taxon>
        <taxon>Alveolata</taxon>
        <taxon>Ciliophora</taxon>
        <taxon>Intramacronucleata</taxon>
        <taxon>Oligohymenophorea</taxon>
        <taxon>Peniculida</taxon>
        <taxon>Parameciidae</taxon>
        <taxon>Paramecium</taxon>
    </lineage>
</organism>
<evidence type="ECO:0000256" key="7">
    <source>
        <dbReference type="SAM" id="Coils"/>
    </source>
</evidence>
<dbReference type="GO" id="GO:0005524">
    <property type="term" value="F:ATP binding"/>
    <property type="evidence" value="ECO:0007669"/>
    <property type="project" value="UniProtKB-UniRule"/>
</dbReference>
<feature type="binding site" evidence="6">
    <location>
        <position position="376"/>
    </location>
    <ligand>
        <name>ATP</name>
        <dbReference type="ChEBI" id="CHEBI:30616"/>
    </ligand>
</feature>
<evidence type="ECO:0000256" key="3">
    <source>
        <dbReference type="ARBA" id="ARBA00022741"/>
    </source>
</evidence>
<name>A0A8S1NZS6_PARPR</name>
<dbReference type="InterPro" id="IPR017441">
    <property type="entry name" value="Protein_kinase_ATP_BS"/>
</dbReference>
<keyword evidence="3 6" id="KW-0547">Nucleotide-binding</keyword>
<accession>A0A8S1NZS6</accession>